<organism evidence="1 2">
    <name type="scientific">Labilibaculum antarcticum</name>
    <dbReference type="NCBI Taxonomy" id="1717717"/>
    <lineage>
        <taxon>Bacteria</taxon>
        <taxon>Pseudomonadati</taxon>
        <taxon>Bacteroidota</taxon>
        <taxon>Bacteroidia</taxon>
        <taxon>Marinilabiliales</taxon>
        <taxon>Marinifilaceae</taxon>
        <taxon>Labilibaculum</taxon>
    </lineage>
</organism>
<gene>
    <name evidence="1" type="ORF">ALGA_2316</name>
</gene>
<protein>
    <submittedName>
        <fullName evidence="1">Uncharacterized protein</fullName>
    </submittedName>
</protein>
<dbReference type="RefSeq" id="WP_096429491.1">
    <property type="nucleotide sequence ID" value="NZ_AP018042.1"/>
</dbReference>
<dbReference type="AlphaFoldDB" id="A0A1Y1CJS9"/>
<dbReference type="KEGG" id="mbas:ALGA_2316"/>
<dbReference type="OrthoDB" id="1116051at2"/>
<reference evidence="2" key="2">
    <citation type="journal article" date="2020" name="Antonie Van Leeuwenhoek">
        <title>Labilibaculum antarcticum sp. nov., a novel facultative anaerobic, psychrotorelant bacterium isolated from marine sediment of Antarctica.</title>
        <authorList>
            <person name="Watanabe M."/>
            <person name="Kojima H."/>
            <person name="Fukui M."/>
        </authorList>
    </citation>
    <scope>NUCLEOTIDE SEQUENCE [LARGE SCALE GENOMIC DNA]</scope>
    <source>
        <strain evidence="2">SPP2</strain>
    </source>
</reference>
<evidence type="ECO:0000313" key="1">
    <source>
        <dbReference type="EMBL" id="BAX80648.1"/>
    </source>
</evidence>
<proteinExistence type="predicted"/>
<evidence type="ECO:0000313" key="2">
    <source>
        <dbReference type="Proteomes" id="UP000218267"/>
    </source>
</evidence>
<dbReference type="Proteomes" id="UP000218267">
    <property type="component" value="Chromosome"/>
</dbReference>
<dbReference type="EMBL" id="AP018042">
    <property type="protein sequence ID" value="BAX80648.1"/>
    <property type="molecule type" value="Genomic_DNA"/>
</dbReference>
<reference evidence="1 2" key="1">
    <citation type="journal article" date="2018" name="Mar. Genomics">
        <title>Complete genome sequence of Marinifilaceae bacterium strain SPP2, isolated from the Antarctic marine sediment.</title>
        <authorList>
            <person name="Watanabe M."/>
            <person name="Kojima H."/>
            <person name="Fukui M."/>
        </authorList>
    </citation>
    <scope>NUCLEOTIDE SEQUENCE [LARGE SCALE GENOMIC DNA]</scope>
    <source>
        <strain evidence="1 2">SPP2</strain>
    </source>
</reference>
<keyword evidence="2" id="KW-1185">Reference proteome</keyword>
<accession>A0A1Y1CJS9</accession>
<sequence>MEEEKSSIQLLKDFAKKSGRTIEFAEQAYDSCAMQPIVYHERSLYIPNHSNANTYFVCYNNPKSVNGNDNYSGVFFTIPVPKSTKVLVRKRFFFDKLNFFSKSKAYKTGTDSFDSQVVFEESDFVGGDKIFTNSKVQELIKKAFQFDKGLRIAINSISVDFVPELKGHSHFGIFVTQNWFVEPEKIEMLFQFVEKIRSHVIREEETGFTD</sequence>
<name>A0A1Y1CJS9_9BACT</name>